<dbReference type="SMART" id="SM00450">
    <property type="entry name" value="RHOD"/>
    <property type="match status" value="2"/>
</dbReference>
<evidence type="ECO:0000256" key="1">
    <source>
        <dbReference type="ARBA" id="ARBA00012245"/>
    </source>
</evidence>
<organism evidence="5 6">
    <name type="scientific">Roseofilum casamattae BLCC-M143</name>
    <dbReference type="NCBI Taxonomy" id="3022442"/>
    <lineage>
        <taxon>Bacteria</taxon>
        <taxon>Bacillati</taxon>
        <taxon>Cyanobacteriota</taxon>
        <taxon>Cyanophyceae</taxon>
        <taxon>Desertifilales</taxon>
        <taxon>Desertifilaceae</taxon>
        <taxon>Roseofilum</taxon>
        <taxon>Roseofilum casamattae</taxon>
    </lineage>
</organism>
<dbReference type="Proteomes" id="UP001232992">
    <property type="component" value="Unassembled WGS sequence"/>
</dbReference>
<evidence type="ECO:0000256" key="2">
    <source>
        <dbReference type="ARBA" id="ARBA00022737"/>
    </source>
</evidence>
<name>A0ABT7BWT6_9CYAN</name>
<feature type="domain" description="Rhodanese" evidence="4">
    <location>
        <begin position="35"/>
        <end position="144"/>
    </location>
</feature>
<dbReference type="RefSeq" id="WP_283758312.1">
    <property type="nucleotide sequence ID" value="NZ_JAQOSQ010000009.1"/>
</dbReference>
<dbReference type="EMBL" id="JAQOSQ010000009">
    <property type="protein sequence ID" value="MDJ1183659.1"/>
    <property type="molecule type" value="Genomic_DNA"/>
</dbReference>
<feature type="domain" description="Rhodanese" evidence="4">
    <location>
        <begin position="175"/>
        <end position="286"/>
    </location>
</feature>
<dbReference type="InterPro" id="IPR036873">
    <property type="entry name" value="Rhodanese-like_dom_sf"/>
</dbReference>
<dbReference type="Pfam" id="PF00581">
    <property type="entry name" value="Rhodanese"/>
    <property type="match status" value="2"/>
</dbReference>
<protein>
    <recommendedName>
        <fullName evidence="1">thiosulfate sulfurtransferase</fullName>
        <ecNumber evidence="1">2.8.1.1</ecNumber>
    </recommendedName>
</protein>
<dbReference type="InterPro" id="IPR051126">
    <property type="entry name" value="Thiosulfate_sulfurtransferase"/>
</dbReference>
<keyword evidence="6" id="KW-1185">Reference proteome</keyword>
<evidence type="ECO:0000259" key="4">
    <source>
        <dbReference type="PROSITE" id="PS50206"/>
    </source>
</evidence>
<evidence type="ECO:0000313" key="5">
    <source>
        <dbReference type="EMBL" id="MDJ1183659.1"/>
    </source>
</evidence>
<dbReference type="Gene3D" id="3.40.250.10">
    <property type="entry name" value="Rhodanese-like domain"/>
    <property type="match status" value="2"/>
</dbReference>
<accession>A0ABT7BWT6</accession>
<comment type="caution">
    <text evidence="5">The sequence shown here is derived from an EMBL/GenBank/DDBJ whole genome shotgun (WGS) entry which is preliminary data.</text>
</comment>
<evidence type="ECO:0000313" key="6">
    <source>
        <dbReference type="Proteomes" id="UP001232992"/>
    </source>
</evidence>
<dbReference type="PANTHER" id="PTHR43855">
    <property type="entry name" value="THIOSULFATE SULFURTRANSFERASE"/>
    <property type="match status" value="1"/>
</dbReference>
<gene>
    <name evidence="5" type="ORF">PMH09_10650</name>
</gene>
<dbReference type="CDD" id="cd01449">
    <property type="entry name" value="TST_Repeat_2"/>
    <property type="match status" value="1"/>
</dbReference>
<comment type="catalytic activity">
    <reaction evidence="3">
        <text>thiosulfate + hydrogen cyanide = thiocyanate + sulfite + 2 H(+)</text>
        <dbReference type="Rhea" id="RHEA:16881"/>
        <dbReference type="ChEBI" id="CHEBI:15378"/>
        <dbReference type="ChEBI" id="CHEBI:17359"/>
        <dbReference type="ChEBI" id="CHEBI:18022"/>
        <dbReference type="ChEBI" id="CHEBI:18407"/>
        <dbReference type="ChEBI" id="CHEBI:33542"/>
        <dbReference type="EC" id="2.8.1.1"/>
    </reaction>
</comment>
<reference evidence="5 6" key="1">
    <citation type="submission" date="2023-01" db="EMBL/GenBank/DDBJ databases">
        <title>Novel diversity within Roseofilum (Cyanobacteria; Desertifilaceae) from marine benthic mats with descriptions of four novel species.</title>
        <authorList>
            <person name="Wang Y."/>
            <person name="Berthold D.E."/>
            <person name="Hu J."/>
            <person name="Lefler F.W."/>
            <person name="Laughinghouse H.D. IV."/>
        </authorList>
    </citation>
    <scope>NUCLEOTIDE SEQUENCE [LARGE SCALE GENOMIC DNA]</scope>
    <source>
        <strain evidence="5 6">BLCC-M143</strain>
    </source>
</reference>
<sequence length="288" mass="31723">MARSQTSSLFTQSYAAETSLQHRWVVDATEAKQLIEAGAILLDARGRGAKGQLQGAIPVRWQDFSPNDAIHRGQLLEDDRQLTEKLQGLGISADRPVVVFANPPEGWGEDGRIVWMLRTLGHSQAVMVDGGFAALVQADVPEREDKPLTPMPGDFVVQRNPDWAIAKEELQEQLRGDNVVIIDSREPREFAGKTPYGERRGGHIPGAVNLYFKDFLQSNGMLLSQPDILRNLAEVGITGEIEVIVYCTGGIRSAWLAAMLVTLGINVRNYAGSMWEWSASPAESYPLE</sequence>
<proteinExistence type="predicted"/>
<dbReference type="InterPro" id="IPR001763">
    <property type="entry name" value="Rhodanese-like_dom"/>
</dbReference>
<dbReference type="SUPFAM" id="SSF52821">
    <property type="entry name" value="Rhodanese/Cell cycle control phosphatase"/>
    <property type="match status" value="2"/>
</dbReference>
<evidence type="ECO:0000256" key="3">
    <source>
        <dbReference type="ARBA" id="ARBA00047549"/>
    </source>
</evidence>
<dbReference type="PROSITE" id="PS50206">
    <property type="entry name" value="RHODANESE_3"/>
    <property type="match status" value="2"/>
</dbReference>
<keyword evidence="2" id="KW-0677">Repeat</keyword>
<dbReference type="PANTHER" id="PTHR43855:SF1">
    <property type="entry name" value="THIOSULFATE SULFURTRANSFERASE"/>
    <property type="match status" value="1"/>
</dbReference>
<dbReference type="EC" id="2.8.1.1" evidence="1"/>